<keyword evidence="2" id="KW-0479">Metal-binding</keyword>
<dbReference type="Gene3D" id="3.20.20.140">
    <property type="entry name" value="Metal-dependent hydrolases"/>
    <property type="match status" value="1"/>
</dbReference>
<dbReference type="FunFam" id="3.20.20.140:FF:000005">
    <property type="entry name" value="TatD family hydrolase"/>
    <property type="match status" value="1"/>
</dbReference>
<dbReference type="InterPro" id="IPR001130">
    <property type="entry name" value="TatD-like"/>
</dbReference>
<evidence type="ECO:0000259" key="4">
    <source>
        <dbReference type="Pfam" id="PF09115"/>
    </source>
</evidence>
<dbReference type="GO" id="GO:0005829">
    <property type="term" value="C:cytosol"/>
    <property type="evidence" value="ECO:0007669"/>
    <property type="project" value="TreeGrafter"/>
</dbReference>
<evidence type="ECO:0000256" key="2">
    <source>
        <dbReference type="ARBA" id="ARBA00022723"/>
    </source>
</evidence>
<dbReference type="SUPFAM" id="SSF51556">
    <property type="entry name" value="Metallo-dependent hydrolases"/>
    <property type="match status" value="1"/>
</dbReference>
<dbReference type="Pfam" id="PF21500">
    <property type="entry name" value="HolB_lid"/>
    <property type="match status" value="1"/>
</dbReference>
<dbReference type="PANTHER" id="PTHR46124">
    <property type="entry name" value="D-AMINOACYL-TRNA DEACYLASE"/>
    <property type="match status" value="1"/>
</dbReference>
<dbReference type="Pfam" id="PF13177">
    <property type="entry name" value="DNA_pol3_delta2"/>
    <property type="match status" value="1"/>
</dbReference>
<sequence length="461" mass="50910">MQAGTHPDYYTLMPDKGKSSLGVDAVREVSEKLYEHSRLGGAKVVWIADAALLTDAAANALLKTLEEPPEQTWFFLASPEPARLLATLRSRCRLHHLAPPSESYAMSWLSREVTASQEALLTALRLNAGSPGAALALLQSERWAQREALCQALMDSLHTGDWYALLTALNHEQAPARLHWLATLLVDALKRQHGASYLTNVDADAVVAALAGPLSPARIQAILNDVCHCRDQLLHVTGLNRELVLTDSHSPHRALPATRHLVACSSSLRETLCFLVDSHCHLDGLDYQSLHKDVDDVLAKAAARDVKFCLAVATTLPGYRHMRELVGKRDNVVFSCGVHPLNQDEAYDVEELRLLAAEDDVVAMGETGLDYFYTPETKIRQQASFIHHIQIGRELHKPVIVHTRDARADTLAILREEKVTDCGGVLHCFTEDRETAGKLLDLGFYISFSGIVTFRNAEQFA</sequence>
<dbReference type="InterPro" id="IPR008921">
    <property type="entry name" value="DNA_pol3_clamp-load_cplx_C"/>
</dbReference>
<protein>
    <submittedName>
        <fullName evidence="6">DNA polymerase III subunit delta</fullName>
        <ecNumber evidence="6">3.1.21.-</ecNumber>
    </submittedName>
</protein>
<dbReference type="GO" id="GO:0046872">
    <property type="term" value="F:metal ion binding"/>
    <property type="evidence" value="ECO:0007669"/>
    <property type="project" value="UniProtKB-KW"/>
</dbReference>
<dbReference type="SUPFAM" id="SSF48019">
    <property type="entry name" value="post-AAA+ oligomerization domain-like"/>
    <property type="match status" value="1"/>
</dbReference>
<dbReference type="InterPro" id="IPR018228">
    <property type="entry name" value="DNase_TatD-rel_CS"/>
</dbReference>
<dbReference type="CDD" id="cd01310">
    <property type="entry name" value="TatD_DNAse"/>
    <property type="match status" value="1"/>
</dbReference>
<evidence type="ECO:0000313" key="6">
    <source>
        <dbReference type="EMBL" id="VEA36045.1"/>
    </source>
</evidence>
<dbReference type="PROSITE" id="PS01137">
    <property type="entry name" value="TATD_1"/>
    <property type="match status" value="1"/>
</dbReference>
<evidence type="ECO:0000259" key="5">
    <source>
        <dbReference type="Pfam" id="PF21500"/>
    </source>
</evidence>
<dbReference type="GO" id="GO:0003677">
    <property type="term" value="F:DNA binding"/>
    <property type="evidence" value="ECO:0007669"/>
    <property type="project" value="InterPro"/>
</dbReference>
<gene>
    <name evidence="6" type="primary">holB_1</name>
    <name evidence="6" type="ORF">NCTC8272_02015</name>
</gene>
<dbReference type="FunFam" id="1.20.272.10:FF:000012">
    <property type="entry name" value="DNA polymerase III subunit delta"/>
    <property type="match status" value="1"/>
</dbReference>
<dbReference type="GO" id="GO:0006260">
    <property type="term" value="P:DNA replication"/>
    <property type="evidence" value="ECO:0007669"/>
    <property type="project" value="InterPro"/>
</dbReference>
<evidence type="ECO:0000313" key="7">
    <source>
        <dbReference type="Proteomes" id="UP000277214"/>
    </source>
</evidence>
<dbReference type="EMBL" id="LR134149">
    <property type="protein sequence ID" value="VEA36045.1"/>
    <property type="molecule type" value="Genomic_DNA"/>
</dbReference>
<comment type="similarity">
    <text evidence="1">Belongs to the metallo-dependent hydrolases superfamily. TatD-type hydrolase family.</text>
</comment>
<dbReference type="AlphaFoldDB" id="A0A3S4FME4"/>
<dbReference type="GO" id="GO:0009360">
    <property type="term" value="C:DNA polymerase III complex"/>
    <property type="evidence" value="ECO:0007669"/>
    <property type="project" value="InterPro"/>
</dbReference>
<dbReference type="EC" id="3.1.21.-" evidence="6"/>
<dbReference type="Gene3D" id="1.20.272.10">
    <property type="match status" value="1"/>
</dbReference>
<evidence type="ECO:0000256" key="3">
    <source>
        <dbReference type="ARBA" id="ARBA00022801"/>
    </source>
</evidence>
<proteinExistence type="inferred from homology"/>
<keyword evidence="3 6" id="KW-0378">Hydrolase</keyword>
<dbReference type="InterPro" id="IPR048731">
    <property type="entry name" value="HolB_lid-gammaproteobact"/>
</dbReference>
<dbReference type="GO" id="GO:0016788">
    <property type="term" value="F:hydrolase activity, acting on ester bonds"/>
    <property type="evidence" value="ECO:0007669"/>
    <property type="project" value="InterPro"/>
</dbReference>
<dbReference type="Gene3D" id="1.10.8.10">
    <property type="entry name" value="DNA helicase RuvA subunit, C-terminal domain"/>
    <property type="match status" value="1"/>
</dbReference>
<dbReference type="InterPro" id="IPR032466">
    <property type="entry name" value="Metal_Hydrolase"/>
</dbReference>
<dbReference type="InterPro" id="IPR027417">
    <property type="entry name" value="P-loop_NTPase"/>
</dbReference>
<dbReference type="Proteomes" id="UP000277214">
    <property type="component" value="Chromosome 1"/>
</dbReference>
<evidence type="ECO:0000256" key="1">
    <source>
        <dbReference type="ARBA" id="ARBA00009275"/>
    </source>
</evidence>
<name>A0A3S4FME4_SALET</name>
<feature type="domain" description="DNA polymerase III delta subunit C-terminal" evidence="4">
    <location>
        <begin position="141"/>
        <end position="247"/>
    </location>
</feature>
<accession>A0A3S4FME4</accession>
<dbReference type="Pfam" id="PF09115">
    <property type="entry name" value="DNApol3-delta_C"/>
    <property type="match status" value="1"/>
</dbReference>
<reference evidence="6 7" key="1">
    <citation type="submission" date="2018-12" db="EMBL/GenBank/DDBJ databases">
        <authorList>
            <consortium name="Pathogen Informatics"/>
        </authorList>
    </citation>
    <scope>NUCLEOTIDE SEQUENCE [LARGE SCALE GENOMIC DNA]</scope>
    <source>
        <strain evidence="6 7">NCTC8272</strain>
    </source>
</reference>
<dbReference type="Gene3D" id="3.40.50.300">
    <property type="entry name" value="P-loop containing nucleotide triphosphate hydrolases"/>
    <property type="match status" value="1"/>
</dbReference>
<dbReference type="Pfam" id="PF01026">
    <property type="entry name" value="TatD_DNase"/>
    <property type="match status" value="1"/>
</dbReference>
<dbReference type="SUPFAM" id="SSF52540">
    <property type="entry name" value="P-loop containing nucleoside triphosphate hydrolases"/>
    <property type="match status" value="1"/>
</dbReference>
<dbReference type="GO" id="GO:0003887">
    <property type="term" value="F:DNA-directed DNA polymerase activity"/>
    <property type="evidence" value="ECO:0007669"/>
    <property type="project" value="InterPro"/>
</dbReference>
<dbReference type="PANTHER" id="PTHR46124:SF2">
    <property type="entry name" value="D-AMINOACYL-TRNA DEACYLASE"/>
    <property type="match status" value="1"/>
</dbReference>
<feature type="domain" description="DNA polymerase III subunit delta' AAA+ ATPase lid" evidence="5">
    <location>
        <begin position="100"/>
        <end position="139"/>
    </location>
</feature>
<dbReference type="FunFam" id="1.10.8.10:FF:000063">
    <property type="entry name" value="DNA polymerase III subunit delta"/>
    <property type="match status" value="1"/>
</dbReference>
<organism evidence="6 7">
    <name type="scientific">Salmonella enterica I</name>
    <dbReference type="NCBI Taxonomy" id="59201"/>
    <lineage>
        <taxon>Bacteria</taxon>
        <taxon>Pseudomonadati</taxon>
        <taxon>Pseudomonadota</taxon>
        <taxon>Gammaproteobacteria</taxon>
        <taxon>Enterobacterales</taxon>
        <taxon>Enterobacteriaceae</taxon>
        <taxon>Salmonella</taxon>
    </lineage>
</organism>
<dbReference type="InterPro" id="IPR015199">
    <property type="entry name" value="DNA_pol_III_delta_C"/>
</dbReference>